<dbReference type="Proteomes" id="UP000070328">
    <property type="component" value="Unassembled WGS sequence"/>
</dbReference>
<dbReference type="SUPFAM" id="SSF54373">
    <property type="entry name" value="FAD-linked reductases, C-terminal domain"/>
    <property type="match status" value="1"/>
</dbReference>
<comment type="caution">
    <text evidence="8">The sequence shown here is derived from an EMBL/GenBank/DDBJ whole genome shotgun (WGS) entry which is preliminary data.</text>
</comment>
<dbReference type="InterPro" id="IPR036188">
    <property type="entry name" value="FAD/NAD-bd_sf"/>
</dbReference>
<dbReference type="Pfam" id="PF01494">
    <property type="entry name" value="FAD_binding_3"/>
    <property type="match status" value="1"/>
</dbReference>
<evidence type="ECO:0000259" key="7">
    <source>
        <dbReference type="Pfam" id="PF01494"/>
    </source>
</evidence>
<dbReference type="AlphaFoldDB" id="A0A135TBS6"/>
<evidence type="ECO:0000313" key="9">
    <source>
        <dbReference type="Proteomes" id="UP000070328"/>
    </source>
</evidence>
<name>A0A135TBS6_9PEZI</name>
<gene>
    <name evidence="8" type="ORF">CSIM01_09720</name>
</gene>
<accession>A0A135TBS6</accession>
<protein>
    <recommendedName>
        <fullName evidence="7">FAD-binding domain-containing protein</fullName>
    </recommendedName>
</protein>
<evidence type="ECO:0000256" key="4">
    <source>
        <dbReference type="ARBA" id="ARBA00023002"/>
    </source>
</evidence>
<proteinExistence type="inferred from homology"/>
<keyword evidence="2" id="KW-0285">Flavoprotein</keyword>
<keyword evidence="5" id="KW-0503">Monooxygenase</keyword>
<keyword evidence="9" id="KW-1185">Reference proteome</keyword>
<evidence type="ECO:0000256" key="3">
    <source>
        <dbReference type="ARBA" id="ARBA00022827"/>
    </source>
</evidence>
<evidence type="ECO:0000256" key="2">
    <source>
        <dbReference type="ARBA" id="ARBA00022630"/>
    </source>
</evidence>
<evidence type="ECO:0000256" key="6">
    <source>
        <dbReference type="SAM" id="Phobius"/>
    </source>
</evidence>
<dbReference type="OrthoDB" id="40579at2759"/>
<dbReference type="EMBL" id="JFBX01000212">
    <property type="protein sequence ID" value="KXH45651.1"/>
    <property type="molecule type" value="Genomic_DNA"/>
</dbReference>
<dbReference type="PANTHER" id="PTHR13789">
    <property type="entry name" value="MONOOXYGENASE"/>
    <property type="match status" value="1"/>
</dbReference>
<keyword evidence="3" id="KW-0274">FAD</keyword>
<reference evidence="8 9" key="1">
    <citation type="submission" date="2014-02" db="EMBL/GenBank/DDBJ databases">
        <title>The genome sequence of Colletotrichum simmondsii CBS122122.</title>
        <authorList>
            <person name="Baroncelli R."/>
            <person name="Thon M.R."/>
        </authorList>
    </citation>
    <scope>NUCLEOTIDE SEQUENCE [LARGE SCALE GENOMIC DNA]</scope>
    <source>
        <strain evidence="8 9">CBS122122</strain>
    </source>
</reference>
<keyword evidence="6" id="KW-0472">Membrane</keyword>
<dbReference type="PRINTS" id="PR00420">
    <property type="entry name" value="RNGMNOXGNASE"/>
</dbReference>
<keyword evidence="4" id="KW-0560">Oxidoreductase</keyword>
<evidence type="ECO:0000313" key="8">
    <source>
        <dbReference type="EMBL" id="KXH45651.1"/>
    </source>
</evidence>
<keyword evidence="6" id="KW-0812">Transmembrane</keyword>
<keyword evidence="6" id="KW-1133">Transmembrane helix</keyword>
<dbReference type="SUPFAM" id="SSF51905">
    <property type="entry name" value="FAD/NAD(P)-binding domain"/>
    <property type="match status" value="1"/>
</dbReference>
<organism evidence="8 9">
    <name type="scientific">Colletotrichum simmondsii</name>
    <dbReference type="NCBI Taxonomy" id="703756"/>
    <lineage>
        <taxon>Eukaryota</taxon>
        <taxon>Fungi</taxon>
        <taxon>Dikarya</taxon>
        <taxon>Ascomycota</taxon>
        <taxon>Pezizomycotina</taxon>
        <taxon>Sordariomycetes</taxon>
        <taxon>Hypocreomycetidae</taxon>
        <taxon>Glomerellales</taxon>
        <taxon>Glomerellaceae</taxon>
        <taxon>Colletotrichum</taxon>
        <taxon>Colletotrichum acutatum species complex</taxon>
    </lineage>
</organism>
<feature type="transmembrane region" description="Helical" evidence="6">
    <location>
        <begin position="9"/>
        <end position="28"/>
    </location>
</feature>
<evidence type="ECO:0000256" key="1">
    <source>
        <dbReference type="ARBA" id="ARBA00007992"/>
    </source>
</evidence>
<dbReference type="GO" id="GO:0071949">
    <property type="term" value="F:FAD binding"/>
    <property type="evidence" value="ECO:0007669"/>
    <property type="project" value="InterPro"/>
</dbReference>
<feature type="domain" description="FAD-binding" evidence="7">
    <location>
        <begin position="12"/>
        <end position="333"/>
    </location>
</feature>
<evidence type="ECO:0000256" key="5">
    <source>
        <dbReference type="ARBA" id="ARBA00023033"/>
    </source>
</evidence>
<dbReference type="InterPro" id="IPR002938">
    <property type="entry name" value="FAD-bd"/>
</dbReference>
<dbReference type="GO" id="GO:0004497">
    <property type="term" value="F:monooxygenase activity"/>
    <property type="evidence" value="ECO:0007669"/>
    <property type="project" value="UniProtKB-KW"/>
</dbReference>
<dbReference type="Gene3D" id="3.50.50.60">
    <property type="entry name" value="FAD/NAD(P)-binding domain"/>
    <property type="match status" value="1"/>
</dbReference>
<sequence>MSASNESSLFNIIVVGGGIAGLSSAIALRGSNRKITVLEQSRLNREIGATISLQPNASKIVEKQWGLEEGLAKTGSMADKAFQIYNTEGQLHAEIPFHLKKSYGAERMIYHRVDLHDALKSTATRNEGNVNPVEIRTGCVVRTCDPEAGTVTLESGEVLYADLIIGADGIKSVLRQSIIGREAPAIPTGLSGNSELEQDKDFTSVIDPKESFTTMIMGHDRRIIMGPARNGSIYSIVALVPDDQMQENAEGKSWTTKGSPDKLRETFDVFPKWAKAVFKNCTEVGLWQLRDLDPLDTWYRERAIIIGDAAHPMLPTQGQGASQAIEDAEALGAVFSDIKEKPTRSQITERLKVTSLSAIDLEAQRLTSQQTVFDCRYERATLIQGYSRESGKPATDKGNNKITMNPAEFMDYNCTYNGAKDWIERQTRAKELAEVEASKGTAPISIATKQMAAIALGSE</sequence>
<dbReference type="InterPro" id="IPR050493">
    <property type="entry name" value="FAD-dep_Monooxygenase_BioMet"/>
</dbReference>
<comment type="similarity">
    <text evidence="1">Belongs to the paxM FAD-dependent monooxygenase family.</text>
</comment>
<dbReference type="PANTHER" id="PTHR13789:SF314">
    <property type="entry name" value="FAD-BINDING DOMAIN-CONTAINING PROTEIN"/>
    <property type="match status" value="1"/>
</dbReference>